<gene>
    <name evidence="6" type="ORF">IZT61_07080</name>
</gene>
<dbReference type="InterPro" id="IPR019109">
    <property type="entry name" value="MamF_MmsF"/>
</dbReference>
<evidence type="ECO:0000256" key="2">
    <source>
        <dbReference type="ARBA" id="ARBA00022692"/>
    </source>
</evidence>
<evidence type="ECO:0000313" key="7">
    <source>
        <dbReference type="Proteomes" id="UP000594759"/>
    </source>
</evidence>
<dbReference type="Proteomes" id="UP000594759">
    <property type="component" value="Chromosome"/>
</dbReference>
<dbReference type="RefSeq" id="WP_196100467.1">
    <property type="nucleotide sequence ID" value="NZ_CP064939.1"/>
</dbReference>
<protein>
    <submittedName>
        <fullName evidence="6">DUF4870 domain-containing protein</fullName>
    </submittedName>
</protein>
<evidence type="ECO:0000256" key="4">
    <source>
        <dbReference type="ARBA" id="ARBA00023136"/>
    </source>
</evidence>
<proteinExistence type="predicted"/>
<keyword evidence="3 5" id="KW-1133">Transmembrane helix</keyword>
<keyword evidence="4 5" id="KW-0472">Membrane</keyword>
<feature type="transmembrane region" description="Helical" evidence="5">
    <location>
        <begin position="55"/>
        <end position="75"/>
    </location>
</feature>
<dbReference type="Pfam" id="PF09685">
    <property type="entry name" value="MamF_MmsF"/>
    <property type="match status" value="1"/>
</dbReference>
<evidence type="ECO:0000256" key="1">
    <source>
        <dbReference type="ARBA" id="ARBA00004141"/>
    </source>
</evidence>
<evidence type="ECO:0000313" key="6">
    <source>
        <dbReference type="EMBL" id="QPH41015.1"/>
    </source>
</evidence>
<comment type="subcellular location">
    <subcellularLocation>
        <location evidence="1">Membrane</location>
        <topology evidence="1">Multi-pass membrane protein</topology>
    </subcellularLocation>
</comment>
<feature type="transmembrane region" description="Helical" evidence="5">
    <location>
        <begin position="15"/>
        <end position="34"/>
    </location>
</feature>
<reference evidence="6 7" key="1">
    <citation type="submission" date="2020-11" db="EMBL/GenBank/DDBJ databases">
        <title>Pedobacter endophytica, an endophytic bacteria isolated form Carex pumila.</title>
        <authorList>
            <person name="Peng Y."/>
            <person name="Jiang L."/>
            <person name="Lee J."/>
        </authorList>
    </citation>
    <scope>NUCLEOTIDE SEQUENCE [LARGE SCALE GENOMIC DNA]</scope>
    <source>
        <strain evidence="6 7">JBR3-12</strain>
    </source>
</reference>
<keyword evidence="7" id="KW-1185">Reference proteome</keyword>
<evidence type="ECO:0000256" key="3">
    <source>
        <dbReference type="ARBA" id="ARBA00022989"/>
    </source>
</evidence>
<sequence>METNTPLKSTDNGKMAAIVSYITVFGWLISYFALYKGKKTSLSTYHLRQSLLLHLATFVIWGALSVIGTILAAGIIAYLGYAFSIVSLIYIVLGILIANNSQQRPLPFMGESAQKMFSTI</sequence>
<evidence type="ECO:0000256" key="5">
    <source>
        <dbReference type="SAM" id="Phobius"/>
    </source>
</evidence>
<keyword evidence="2 5" id="KW-0812">Transmembrane</keyword>
<organism evidence="6 7">
    <name type="scientific">Pedobacter endophyticus</name>
    <dbReference type="NCBI Taxonomy" id="2789740"/>
    <lineage>
        <taxon>Bacteria</taxon>
        <taxon>Pseudomonadati</taxon>
        <taxon>Bacteroidota</taxon>
        <taxon>Sphingobacteriia</taxon>
        <taxon>Sphingobacteriales</taxon>
        <taxon>Sphingobacteriaceae</taxon>
        <taxon>Pedobacter</taxon>
    </lineage>
</organism>
<feature type="transmembrane region" description="Helical" evidence="5">
    <location>
        <begin position="81"/>
        <end position="99"/>
    </location>
</feature>
<name>A0A7S9Q0I5_9SPHI</name>
<dbReference type="AlphaFoldDB" id="A0A7S9Q0I5"/>
<accession>A0A7S9Q0I5</accession>
<dbReference type="EMBL" id="CP064939">
    <property type="protein sequence ID" value="QPH41015.1"/>
    <property type="molecule type" value="Genomic_DNA"/>
</dbReference>
<dbReference type="KEGG" id="pex:IZT61_07080"/>